<dbReference type="AlphaFoldDB" id="A0A9P9EJM5"/>
<dbReference type="Proteomes" id="UP000700596">
    <property type="component" value="Unassembled WGS sequence"/>
</dbReference>
<sequence>MTDIIPADEQSNYETFRECLSEPVLRILAKPIDTPKTKKKRKLQHAKKGSKSSVTPLSTEHKIPLEPIAREDAEPTHDDAEDLGEFIDYLTSLIFPSLPATLRTLSHPLYKSTPSLQALYSLPLTPSTTSPLLAHLSPLALENLSSYSLLPSPPDPTDIHNFFTPILTPYITSVTSAPPPWSSTRTSACELCQRDWINLTYHHLIPRSTHERVLKRGWHAEERLGSVAWLCRACHSFVHRVASNEELAREWYTVELLEGRDDVKEWVRWVGRVRWKAR</sequence>
<accession>A0A9P9EJM5</accession>
<name>A0A9P9EJM5_9PLEO</name>
<feature type="region of interest" description="Disordered" evidence="1">
    <location>
        <begin position="31"/>
        <end position="58"/>
    </location>
</feature>
<protein>
    <submittedName>
        <fullName evidence="2">Uncharacterized protein</fullName>
    </submittedName>
</protein>
<evidence type="ECO:0000256" key="1">
    <source>
        <dbReference type="SAM" id="MobiDB-lite"/>
    </source>
</evidence>
<gene>
    <name evidence="2" type="ORF">B0J11DRAFT_587433</name>
</gene>
<dbReference type="EMBL" id="JAGMWT010000001">
    <property type="protein sequence ID" value="KAH7138261.1"/>
    <property type="molecule type" value="Genomic_DNA"/>
</dbReference>
<dbReference type="OrthoDB" id="4850648at2759"/>
<feature type="compositionally biased region" description="Basic residues" evidence="1">
    <location>
        <begin position="37"/>
        <end position="50"/>
    </location>
</feature>
<dbReference type="PANTHER" id="PTHR37827">
    <property type="entry name" value="TUDOR DOMAIN-CONTAINING PROTEIN"/>
    <property type="match status" value="1"/>
</dbReference>
<organism evidence="2 3">
    <name type="scientific">Dendryphion nanum</name>
    <dbReference type="NCBI Taxonomy" id="256645"/>
    <lineage>
        <taxon>Eukaryota</taxon>
        <taxon>Fungi</taxon>
        <taxon>Dikarya</taxon>
        <taxon>Ascomycota</taxon>
        <taxon>Pezizomycotina</taxon>
        <taxon>Dothideomycetes</taxon>
        <taxon>Pleosporomycetidae</taxon>
        <taxon>Pleosporales</taxon>
        <taxon>Torulaceae</taxon>
        <taxon>Dendryphion</taxon>
    </lineage>
</organism>
<proteinExistence type="predicted"/>
<dbReference type="PANTHER" id="PTHR37827:SF1">
    <property type="entry name" value="HNH DOMAIN-CONTAINING PROTEIN"/>
    <property type="match status" value="1"/>
</dbReference>
<comment type="caution">
    <text evidence="2">The sequence shown here is derived from an EMBL/GenBank/DDBJ whole genome shotgun (WGS) entry which is preliminary data.</text>
</comment>
<keyword evidence="3" id="KW-1185">Reference proteome</keyword>
<reference evidence="2" key="1">
    <citation type="journal article" date="2021" name="Nat. Commun.">
        <title>Genetic determinants of endophytism in the Arabidopsis root mycobiome.</title>
        <authorList>
            <person name="Mesny F."/>
            <person name="Miyauchi S."/>
            <person name="Thiergart T."/>
            <person name="Pickel B."/>
            <person name="Atanasova L."/>
            <person name="Karlsson M."/>
            <person name="Huettel B."/>
            <person name="Barry K.W."/>
            <person name="Haridas S."/>
            <person name="Chen C."/>
            <person name="Bauer D."/>
            <person name="Andreopoulos W."/>
            <person name="Pangilinan J."/>
            <person name="LaButti K."/>
            <person name="Riley R."/>
            <person name="Lipzen A."/>
            <person name="Clum A."/>
            <person name="Drula E."/>
            <person name="Henrissat B."/>
            <person name="Kohler A."/>
            <person name="Grigoriev I.V."/>
            <person name="Martin F.M."/>
            <person name="Hacquard S."/>
        </authorList>
    </citation>
    <scope>NUCLEOTIDE SEQUENCE</scope>
    <source>
        <strain evidence="2">MPI-CAGE-CH-0243</strain>
    </source>
</reference>
<evidence type="ECO:0000313" key="3">
    <source>
        <dbReference type="Proteomes" id="UP000700596"/>
    </source>
</evidence>
<evidence type="ECO:0000313" key="2">
    <source>
        <dbReference type="EMBL" id="KAH7138261.1"/>
    </source>
</evidence>